<dbReference type="EMBL" id="JADWDJ010000019">
    <property type="protein sequence ID" value="KAG5266106.1"/>
    <property type="molecule type" value="Genomic_DNA"/>
</dbReference>
<feature type="region of interest" description="Disordered" evidence="1">
    <location>
        <begin position="1"/>
        <end position="59"/>
    </location>
</feature>
<organism evidence="2 3">
    <name type="scientific">Alosa alosa</name>
    <name type="common">allis shad</name>
    <dbReference type="NCBI Taxonomy" id="278164"/>
    <lineage>
        <taxon>Eukaryota</taxon>
        <taxon>Metazoa</taxon>
        <taxon>Chordata</taxon>
        <taxon>Craniata</taxon>
        <taxon>Vertebrata</taxon>
        <taxon>Euteleostomi</taxon>
        <taxon>Actinopterygii</taxon>
        <taxon>Neopterygii</taxon>
        <taxon>Teleostei</taxon>
        <taxon>Clupei</taxon>
        <taxon>Clupeiformes</taxon>
        <taxon>Clupeoidei</taxon>
        <taxon>Clupeidae</taxon>
        <taxon>Alosa</taxon>
    </lineage>
</organism>
<evidence type="ECO:0000313" key="2">
    <source>
        <dbReference type="EMBL" id="KAG5266106.1"/>
    </source>
</evidence>
<keyword evidence="3" id="KW-1185">Reference proteome</keyword>
<gene>
    <name evidence="2" type="ORF">AALO_G00249860</name>
</gene>
<protein>
    <submittedName>
        <fullName evidence="2">Uncharacterized protein</fullName>
    </submittedName>
</protein>
<comment type="caution">
    <text evidence="2">The sequence shown here is derived from an EMBL/GenBank/DDBJ whole genome shotgun (WGS) entry which is preliminary data.</text>
</comment>
<accession>A0AAV6FXH8</accession>
<dbReference type="Proteomes" id="UP000823561">
    <property type="component" value="Chromosome 19"/>
</dbReference>
<reference evidence="2" key="1">
    <citation type="submission" date="2020-10" db="EMBL/GenBank/DDBJ databases">
        <title>Chromosome-scale genome assembly of the Allis shad, Alosa alosa.</title>
        <authorList>
            <person name="Margot Z."/>
            <person name="Christophe K."/>
            <person name="Cabau C."/>
            <person name="Louis A."/>
            <person name="Berthelot C."/>
            <person name="Parey E."/>
            <person name="Roest Crollius H."/>
            <person name="Montfort J."/>
            <person name="Robinson-Rechavi M."/>
            <person name="Bucao C."/>
            <person name="Bouchez O."/>
            <person name="Gislard M."/>
            <person name="Lluch J."/>
            <person name="Milhes M."/>
            <person name="Lampietro C."/>
            <person name="Lopez Roques C."/>
            <person name="Donnadieu C."/>
            <person name="Braasch I."/>
            <person name="Desvignes T."/>
            <person name="Postlethwait J."/>
            <person name="Bobe J."/>
            <person name="Guiguen Y."/>
        </authorList>
    </citation>
    <scope>NUCLEOTIDE SEQUENCE</scope>
    <source>
        <strain evidence="2">M-15738</strain>
        <tissue evidence="2">Blood</tissue>
    </source>
</reference>
<name>A0AAV6FXH8_9TELE</name>
<proteinExistence type="predicted"/>
<sequence length="84" mass="9069">MQCLHELSMHPRRPRYHPATSDHHQSGTSPAPAGCWLSAAGRGGLRETPATRSSPLSEEDMASNSIFDSFSNYSSSLLRGKAAI</sequence>
<evidence type="ECO:0000256" key="1">
    <source>
        <dbReference type="SAM" id="MobiDB-lite"/>
    </source>
</evidence>
<evidence type="ECO:0000313" key="3">
    <source>
        <dbReference type="Proteomes" id="UP000823561"/>
    </source>
</evidence>
<dbReference type="AlphaFoldDB" id="A0AAV6FXH8"/>